<sequence length="639" mass="69677">MFEAIRKHSKIVMGILFLLIIPSFVLFGIDGNYFGEKSPAVASVDGKAITQAEWDNAHRNESDRLRAQQPGVDGKLLDSPQARYATLERLVRDRVLAAAAQHMHLAVSDAQLARELQAIPAIAQLRKSDGKLDVDAYRALVGAQGLTPEGFEAQMRSDLSVAQVLGGVVSTSFVSPAESKLGMEALLQRREVQIARFDAHKYASEVKVDDAALQAYYQAHTARFRQAEEASIEYVVLDLDAIKAGISVNEDDLRTYYKENQDRLAGKEERRASHILINAPKDAPAAEREAAHKKAEGLLAEVRKDPARFAAIAKENSQDPGSAPQGGDLGYFMRGAMVKPFEDAVFSMHKGEISDIVETDFGYHIIELTDIKTPKAPSFEEARPALEAELRQQQAQRKFAEVAEAFSNIVYEQPDSLQPVADKLHLKVQTASGLARKPATGAQGVLANARFLDALFAPESLQSKRNTEAVDVGSNELAAGRIVSYQPAQTLPYEEAKDRVRTAFVAAKSAELATAEGEAKLAAWREKPASASGLAPAITIARDQPAGQPAALVDAVLRASSDTLPNWVGVGLGEQGYAVVKIERIVPRDQADTQQQALTQQYLQAWTQAEALAYYEVLKQRYKVQIKVARPAADAVEDD</sequence>
<dbReference type="EMBL" id="CP042344">
    <property type="protein sequence ID" value="QEA12098.1"/>
    <property type="molecule type" value="Genomic_DNA"/>
</dbReference>
<dbReference type="Pfam" id="PF13624">
    <property type="entry name" value="SurA_N_3"/>
    <property type="match status" value="1"/>
</dbReference>
<dbReference type="SUPFAM" id="SSF54534">
    <property type="entry name" value="FKBP-like"/>
    <property type="match status" value="1"/>
</dbReference>
<evidence type="ECO:0000313" key="15">
    <source>
        <dbReference type="Proteomes" id="UP000321199"/>
    </source>
</evidence>
<dbReference type="GO" id="GO:0005886">
    <property type="term" value="C:plasma membrane"/>
    <property type="evidence" value="ECO:0007669"/>
    <property type="project" value="UniProtKB-SubCell"/>
</dbReference>
<evidence type="ECO:0000256" key="12">
    <source>
        <dbReference type="SAM" id="Phobius"/>
    </source>
</evidence>
<keyword evidence="3" id="KW-0997">Cell inner membrane</keyword>
<evidence type="ECO:0000256" key="5">
    <source>
        <dbReference type="ARBA" id="ARBA00022989"/>
    </source>
</evidence>
<keyword evidence="6 12" id="KW-0472">Membrane</keyword>
<dbReference type="Pfam" id="PF13616">
    <property type="entry name" value="Rotamase_3"/>
    <property type="match status" value="1"/>
</dbReference>
<comment type="similarity">
    <text evidence="8">Belongs to the PpiD chaperone family.</text>
</comment>
<keyword evidence="15" id="KW-1185">Reference proteome</keyword>
<evidence type="ECO:0000256" key="9">
    <source>
        <dbReference type="ARBA" id="ARBA00040743"/>
    </source>
</evidence>
<evidence type="ECO:0000256" key="8">
    <source>
        <dbReference type="ARBA" id="ARBA00038408"/>
    </source>
</evidence>
<evidence type="ECO:0000256" key="11">
    <source>
        <dbReference type="PROSITE-ProRule" id="PRU00278"/>
    </source>
</evidence>
<evidence type="ECO:0000259" key="13">
    <source>
        <dbReference type="PROSITE" id="PS50198"/>
    </source>
</evidence>
<dbReference type="Gene3D" id="3.10.50.40">
    <property type="match status" value="1"/>
</dbReference>
<dbReference type="InterPro" id="IPR027304">
    <property type="entry name" value="Trigger_fact/SurA_dom_sf"/>
</dbReference>
<keyword evidence="5 12" id="KW-1133">Transmembrane helix</keyword>
<keyword evidence="11" id="KW-0697">Rotamase</keyword>
<evidence type="ECO:0000313" key="14">
    <source>
        <dbReference type="EMBL" id="QEA12098.1"/>
    </source>
</evidence>
<dbReference type="AlphaFoldDB" id="A0A5B8RTD8"/>
<dbReference type="PANTHER" id="PTHR47529:SF1">
    <property type="entry name" value="PERIPLASMIC CHAPERONE PPID"/>
    <property type="match status" value="1"/>
</dbReference>
<dbReference type="SUPFAM" id="SSF109998">
    <property type="entry name" value="Triger factor/SurA peptide-binding domain-like"/>
    <property type="match status" value="1"/>
</dbReference>
<feature type="domain" description="PpiC" evidence="13">
    <location>
        <begin position="267"/>
        <end position="370"/>
    </location>
</feature>
<dbReference type="Proteomes" id="UP000321199">
    <property type="component" value="Chromosome"/>
</dbReference>
<keyword evidence="2" id="KW-1003">Cell membrane</keyword>
<evidence type="ECO:0000256" key="1">
    <source>
        <dbReference type="ARBA" id="ARBA00004382"/>
    </source>
</evidence>
<feature type="transmembrane region" description="Helical" evidence="12">
    <location>
        <begin position="12"/>
        <end position="29"/>
    </location>
</feature>
<dbReference type="InterPro" id="IPR000297">
    <property type="entry name" value="PPIase_PpiC"/>
</dbReference>
<organism evidence="14 15">
    <name type="scientific">Comamonas flocculans</name>
    <dbReference type="NCBI Taxonomy" id="2597701"/>
    <lineage>
        <taxon>Bacteria</taxon>
        <taxon>Pseudomonadati</taxon>
        <taxon>Pseudomonadota</taxon>
        <taxon>Betaproteobacteria</taxon>
        <taxon>Burkholderiales</taxon>
        <taxon>Comamonadaceae</taxon>
        <taxon>Comamonas</taxon>
    </lineage>
</organism>
<dbReference type="PROSITE" id="PS50198">
    <property type="entry name" value="PPIC_PPIASE_2"/>
    <property type="match status" value="1"/>
</dbReference>
<dbReference type="KEGG" id="cof:FOZ74_03060"/>
<dbReference type="RefSeq" id="WP_146911692.1">
    <property type="nucleotide sequence ID" value="NZ_CP042344.1"/>
</dbReference>
<dbReference type="InterPro" id="IPR046357">
    <property type="entry name" value="PPIase_dom_sf"/>
</dbReference>
<dbReference type="OrthoDB" id="9812372at2"/>
<accession>A0A5B8RTD8</accession>
<evidence type="ECO:0000256" key="4">
    <source>
        <dbReference type="ARBA" id="ARBA00022692"/>
    </source>
</evidence>
<evidence type="ECO:0000256" key="2">
    <source>
        <dbReference type="ARBA" id="ARBA00022475"/>
    </source>
</evidence>
<keyword evidence="7" id="KW-0143">Chaperone</keyword>
<keyword evidence="11 14" id="KW-0413">Isomerase</keyword>
<gene>
    <name evidence="14" type="ORF">FOZ74_03060</name>
</gene>
<dbReference type="Gene3D" id="1.10.4030.10">
    <property type="entry name" value="Porin chaperone SurA, peptide-binding domain"/>
    <property type="match status" value="1"/>
</dbReference>
<dbReference type="GO" id="GO:0003755">
    <property type="term" value="F:peptidyl-prolyl cis-trans isomerase activity"/>
    <property type="evidence" value="ECO:0007669"/>
    <property type="project" value="UniProtKB-KW"/>
</dbReference>
<protein>
    <recommendedName>
        <fullName evidence="9">Periplasmic chaperone PpiD</fullName>
    </recommendedName>
    <alternativeName>
        <fullName evidence="10">Periplasmic folding chaperone</fullName>
    </alternativeName>
</protein>
<keyword evidence="4 12" id="KW-0812">Transmembrane</keyword>
<proteinExistence type="inferred from homology"/>
<evidence type="ECO:0000256" key="7">
    <source>
        <dbReference type="ARBA" id="ARBA00023186"/>
    </source>
</evidence>
<comment type="subcellular location">
    <subcellularLocation>
        <location evidence="1">Cell inner membrane</location>
        <topology evidence="1">Single-pass type II membrane protein</topology>
        <orientation evidence="1">Periplasmic side</orientation>
    </subcellularLocation>
</comment>
<evidence type="ECO:0000256" key="3">
    <source>
        <dbReference type="ARBA" id="ARBA00022519"/>
    </source>
</evidence>
<dbReference type="InterPro" id="IPR052029">
    <property type="entry name" value="PpiD_chaperone"/>
</dbReference>
<dbReference type="PANTHER" id="PTHR47529">
    <property type="entry name" value="PEPTIDYL-PROLYL CIS-TRANS ISOMERASE D"/>
    <property type="match status" value="1"/>
</dbReference>
<name>A0A5B8RTD8_9BURK</name>
<evidence type="ECO:0000256" key="6">
    <source>
        <dbReference type="ARBA" id="ARBA00023136"/>
    </source>
</evidence>
<evidence type="ECO:0000256" key="10">
    <source>
        <dbReference type="ARBA" id="ARBA00042775"/>
    </source>
</evidence>
<reference evidence="14 15" key="1">
    <citation type="submission" date="2019-07" db="EMBL/GenBank/DDBJ databases">
        <title>Complete genome sequence of Comamonas sp. NLF 7-7 isolated from livestock.</title>
        <authorList>
            <person name="Kim D.H."/>
            <person name="Kim J.G."/>
        </authorList>
    </citation>
    <scope>NUCLEOTIDE SEQUENCE [LARGE SCALE GENOMIC DNA]</scope>
    <source>
        <strain evidence="14 15">NLF 7-7</strain>
    </source>
</reference>